<evidence type="ECO:0000256" key="1">
    <source>
        <dbReference type="SAM" id="MobiDB-lite"/>
    </source>
</evidence>
<proteinExistence type="predicted"/>
<dbReference type="Proteomes" id="UP000182427">
    <property type="component" value="Chromosome I"/>
</dbReference>
<feature type="compositionally biased region" description="Basic and acidic residues" evidence="1">
    <location>
        <begin position="431"/>
        <end position="447"/>
    </location>
</feature>
<feature type="compositionally biased region" description="Polar residues" evidence="1">
    <location>
        <begin position="54"/>
        <end position="71"/>
    </location>
</feature>
<dbReference type="EMBL" id="LT629690">
    <property type="protein sequence ID" value="SDG03486.1"/>
    <property type="molecule type" value="Genomic_DNA"/>
</dbReference>
<organism evidence="3 4">
    <name type="scientific">Terriglobus roseus</name>
    <dbReference type="NCBI Taxonomy" id="392734"/>
    <lineage>
        <taxon>Bacteria</taxon>
        <taxon>Pseudomonadati</taxon>
        <taxon>Acidobacteriota</taxon>
        <taxon>Terriglobia</taxon>
        <taxon>Terriglobales</taxon>
        <taxon>Acidobacteriaceae</taxon>
        <taxon>Terriglobus</taxon>
    </lineage>
</organism>
<reference evidence="3 4" key="1">
    <citation type="submission" date="2016-10" db="EMBL/GenBank/DDBJ databases">
        <authorList>
            <person name="de Groot N.N."/>
        </authorList>
    </citation>
    <scope>NUCLEOTIDE SEQUENCE [LARGE SCALE GENOMIC DNA]</scope>
    <source>
        <strain evidence="3 4">GAS232</strain>
    </source>
</reference>
<protein>
    <recommendedName>
        <fullName evidence="2">eCIS core domain-containing protein</fullName>
    </recommendedName>
</protein>
<sequence length="819" mass="87556">MLASKLSKPENKTPETSSKRPGLGGSTLATRGFDRGQAGFPQREIRNQAALRRSVQQASHTDQEISPENASISNERHGLSLAFRNIPVFPPEDASQPQPPFLSRPVQFAGVQRKLEVGAVDDPLEHEADRMAAHVMRLPSTASVTPPTGMAGGISALRRKSTGPRDSSLSSSPNDSGATAPPIVHEVLRSPGHPLDRKTRSFMEERFASDFSDVRVHVDSQAAQSAAAVRARAYTVGNNVVFGAGNFAPASHEGKRLIAHELTHVLQQGATVLRRDPEKDPQPLKPSTDASEFHADEVKGNKRTYYRGEYREVPDGKGGVDREEVYWVKFNVDEKGVMTASVRTVNSDKSYRSPQLRFKDEFNKALETFKKNGVEVKEFEGDWSYMSPDEASDNLRIYQQGVKGGDTEKDAASNTPTGRVVTKAGFKIVDVRNDPEPQPHLKDEKTSFPRVRARFVRTTDQAPDGPSGGGGGGGSTQGGKTTPQVKGQGGASAPTETDVEPAGGGTGVSPKVKSQGGVSTGADVEPGVTGKTGGTAGKSTGQAPSSGRFGGVGTLALHFGIGAAAAVADAIGAYFKAKFDAKSAQKQTEAFLAIATNKINANPDEAVKKMLANPEATVYAWIHLDNSTISSLGPDALSGDPTLHTSSPLLDLGPIEYVTGPVVPELATSVPKIGGGGLAPTVTRTFIIDVPLATPPLEELIAYAKKRSMPLDDVYVYALNKFQAAASANVAVLETRVQLLQTRQGNDDTWKKFDAEYKKAEKAHDVKRQVAILQTLTSIDQSQLSISAQLNNLEKAAQQSGEKVDYWERMVNLLKPTTP</sequence>
<evidence type="ECO:0000313" key="3">
    <source>
        <dbReference type="EMBL" id="SDG03486.1"/>
    </source>
</evidence>
<feature type="domain" description="eCIS core" evidence="2">
    <location>
        <begin position="194"/>
        <end position="270"/>
    </location>
</feature>
<feature type="region of interest" description="Disordered" evidence="1">
    <location>
        <begin position="274"/>
        <end position="296"/>
    </location>
</feature>
<gene>
    <name evidence="3" type="ORF">SAMN05444167_4050</name>
</gene>
<feature type="region of interest" description="Disordered" evidence="1">
    <location>
        <begin position="141"/>
        <end position="197"/>
    </location>
</feature>
<name>A0A1G7QY98_9BACT</name>
<dbReference type="Pfam" id="PF13699">
    <property type="entry name" value="eCIS_core"/>
    <property type="match status" value="1"/>
</dbReference>
<feature type="region of interest" description="Disordered" evidence="1">
    <location>
        <begin position="431"/>
        <end position="545"/>
    </location>
</feature>
<feature type="region of interest" description="Disordered" evidence="1">
    <location>
        <begin position="1"/>
        <end position="71"/>
    </location>
</feature>
<dbReference type="InterPro" id="IPR025295">
    <property type="entry name" value="eCIS_core_dom"/>
</dbReference>
<evidence type="ECO:0000259" key="2">
    <source>
        <dbReference type="Pfam" id="PF13699"/>
    </source>
</evidence>
<keyword evidence="4" id="KW-1185">Reference proteome</keyword>
<accession>A0A1G7QY98</accession>
<feature type="compositionally biased region" description="Gly residues" evidence="1">
    <location>
        <begin position="466"/>
        <end position="477"/>
    </location>
</feature>
<feature type="compositionally biased region" description="Low complexity" evidence="1">
    <location>
        <begin position="164"/>
        <end position="177"/>
    </location>
</feature>
<evidence type="ECO:0000313" key="4">
    <source>
        <dbReference type="Proteomes" id="UP000182427"/>
    </source>
</evidence>
<dbReference type="AlphaFoldDB" id="A0A1G7QY98"/>